<evidence type="ECO:0000256" key="1">
    <source>
        <dbReference type="SAM" id="Phobius"/>
    </source>
</evidence>
<comment type="caution">
    <text evidence="3">The sequence shown here is derived from an EMBL/GenBank/DDBJ whole genome shotgun (WGS) entry which is preliminary data.</text>
</comment>
<dbReference type="RefSeq" id="WP_254163816.1">
    <property type="nucleotide sequence ID" value="NZ_JAHESF010000012.1"/>
</dbReference>
<feature type="transmembrane region" description="Helical" evidence="1">
    <location>
        <begin position="64"/>
        <end position="83"/>
    </location>
</feature>
<dbReference type="AlphaFoldDB" id="A0AAP2GNE7"/>
<sequence>MTTLTAPADVLTEKPRISSIDLMRGIVMVIMALDHARDFFHLGGFAYNPTDMNTTTPVLFFTRWITHFCAPTFVFLAGTSIFISAQRKPKKDLSIFLLTRGLWLILLEVVVIRFSFFFNLYYDVTIFQVIWVIGASMVCMAALIHLPYRAVLAIGLLIVFGHNLTDGIQLKPTDSLFPVWVMLRQTGFFNVTADKSFFVVYPLLPWLGIMILGYCLGRLYTPQFRSEERNKLLFRIGLAAVALFVVLRFINGYGDPAPWSTQKNAIFTFMSFINTTKYPVSLMYTLMTLGPVLMILSWMERARTGVLKPFMVFGRVPLFYYVLHFYIIHAVALLLYMNKSGHSWSELDFHFNKSFGGITAEAGYSLFWAYVGWISVVIFLYPLCKWYNRYKSTHSHWWLSYL</sequence>
<name>A0AAP2GNE7_9BACT</name>
<dbReference type="Proteomes" id="UP001319200">
    <property type="component" value="Unassembled WGS sequence"/>
</dbReference>
<feature type="transmembrane region" description="Helical" evidence="1">
    <location>
        <begin position="362"/>
        <end position="384"/>
    </location>
</feature>
<protein>
    <submittedName>
        <fullName evidence="3">DUF1624 domain-containing protein</fullName>
    </submittedName>
</protein>
<dbReference type="PANTHER" id="PTHR40407">
    <property type="entry name" value="MEMBRANE PROTEIN-LIKE PROTEIN"/>
    <property type="match status" value="1"/>
</dbReference>
<feature type="transmembrane region" description="Helical" evidence="1">
    <location>
        <begin position="278"/>
        <end position="298"/>
    </location>
</feature>
<feature type="transmembrane region" description="Helical" evidence="1">
    <location>
        <begin position="124"/>
        <end position="144"/>
    </location>
</feature>
<evidence type="ECO:0000313" key="3">
    <source>
        <dbReference type="EMBL" id="MBT1697943.1"/>
    </source>
</evidence>
<organism evidence="3 4">
    <name type="scientific">Chryseosolibacter histidini</name>
    <dbReference type="NCBI Taxonomy" id="2782349"/>
    <lineage>
        <taxon>Bacteria</taxon>
        <taxon>Pseudomonadati</taxon>
        <taxon>Bacteroidota</taxon>
        <taxon>Cytophagia</taxon>
        <taxon>Cytophagales</taxon>
        <taxon>Chryseotaleaceae</taxon>
        <taxon>Chryseosolibacter</taxon>
    </lineage>
</organism>
<keyword evidence="1" id="KW-1133">Transmembrane helix</keyword>
<proteinExistence type="predicted"/>
<dbReference type="InterPro" id="IPR012429">
    <property type="entry name" value="HGSNAT_cat"/>
</dbReference>
<feature type="transmembrane region" description="Helical" evidence="1">
    <location>
        <begin position="151"/>
        <end position="170"/>
    </location>
</feature>
<feature type="transmembrane region" description="Helical" evidence="1">
    <location>
        <begin position="95"/>
        <end position="118"/>
    </location>
</feature>
<feature type="transmembrane region" description="Helical" evidence="1">
    <location>
        <begin position="318"/>
        <end position="337"/>
    </location>
</feature>
<feature type="domain" description="Heparan-alpha-glucosaminide N-acetyltransferase catalytic" evidence="2">
    <location>
        <begin position="16"/>
        <end position="227"/>
    </location>
</feature>
<keyword evidence="1" id="KW-0472">Membrane</keyword>
<dbReference type="EMBL" id="JAHESF010000012">
    <property type="protein sequence ID" value="MBT1697943.1"/>
    <property type="molecule type" value="Genomic_DNA"/>
</dbReference>
<keyword evidence="1" id="KW-0812">Transmembrane</keyword>
<evidence type="ECO:0000259" key="2">
    <source>
        <dbReference type="Pfam" id="PF07786"/>
    </source>
</evidence>
<evidence type="ECO:0000313" key="4">
    <source>
        <dbReference type="Proteomes" id="UP001319200"/>
    </source>
</evidence>
<reference evidence="3 4" key="1">
    <citation type="submission" date="2021-05" db="EMBL/GenBank/DDBJ databases">
        <title>A Polyphasic approach of four new species of the genus Ohtaekwangia: Ohtaekwangia histidinii sp. nov., Ohtaekwangia cretensis sp. nov., Ohtaekwangia indiensis sp. nov., Ohtaekwangia reichenbachii sp. nov. from diverse environment.</title>
        <authorList>
            <person name="Octaviana S."/>
        </authorList>
    </citation>
    <scope>NUCLEOTIDE SEQUENCE [LARGE SCALE GENOMIC DNA]</scope>
    <source>
        <strain evidence="3 4">PWU4</strain>
    </source>
</reference>
<feature type="transmembrane region" description="Helical" evidence="1">
    <location>
        <begin position="232"/>
        <end position="250"/>
    </location>
</feature>
<keyword evidence="4" id="KW-1185">Reference proteome</keyword>
<gene>
    <name evidence="3" type="ORF">KK083_13705</name>
</gene>
<feature type="transmembrane region" description="Helical" evidence="1">
    <location>
        <begin position="198"/>
        <end position="220"/>
    </location>
</feature>
<dbReference type="Pfam" id="PF07786">
    <property type="entry name" value="HGSNAT_cat"/>
    <property type="match status" value="1"/>
</dbReference>
<dbReference type="PANTHER" id="PTHR40407:SF1">
    <property type="entry name" value="HEPARAN-ALPHA-GLUCOSAMINIDE N-ACETYLTRANSFERASE CATALYTIC DOMAIN-CONTAINING PROTEIN"/>
    <property type="match status" value="1"/>
</dbReference>
<accession>A0AAP2GNE7</accession>